<dbReference type="PANTHER" id="PTHR47947:SF20">
    <property type="entry name" value="CYTOCHROME P450 FAMILY PROTEIN"/>
    <property type="match status" value="1"/>
</dbReference>
<dbReference type="GO" id="GO:0016020">
    <property type="term" value="C:membrane"/>
    <property type="evidence" value="ECO:0007669"/>
    <property type="project" value="UniProtKB-SubCell"/>
</dbReference>
<dbReference type="Gene3D" id="1.10.630.10">
    <property type="entry name" value="Cytochrome P450"/>
    <property type="match status" value="1"/>
</dbReference>
<dbReference type="Pfam" id="PF00067">
    <property type="entry name" value="p450"/>
    <property type="match status" value="1"/>
</dbReference>
<comment type="cofactor">
    <cofactor evidence="9">
        <name>heme</name>
        <dbReference type="ChEBI" id="CHEBI:30413"/>
    </cofactor>
</comment>
<dbReference type="EMBL" id="PKMF04000664">
    <property type="protein sequence ID" value="KAK7822512.1"/>
    <property type="molecule type" value="Genomic_DNA"/>
</dbReference>
<evidence type="ECO:0000313" key="11">
    <source>
        <dbReference type="EMBL" id="KAK7822512.1"/>
    </source>
</evidence>
<dbReference type="PROSITE" id="PS00086">
    <property type="entry name" value="CYTOCHROME_P450"/>
    <property type="match status" value="1"/>
</dbReference>
<keyword evidence="8" id="KW-0472">Membrane</keyword>
<dbReference type="GO" id="GO:0005506">
    <property type="term" value="F:iron ion binding"/>
    <property type="evidence" value="ECO:0007669"/>
    <property type="project" value="InterPro"/>
</dbReference>
<keyword evidence="4 9" id="KW-0479">Metal-binding</keyword>
<evidence type="ECO:0000256" key="6">
    <source>
        <dbReference type="ARBA" id="ARBA00023004"/>
    </source>
</evidence>
<gene>
    <name evidence="11" type="primary">CYP81E8_4</name>
    <name evidence="11" type="ORF">CFP56_036477</name>
</gene>
<dbReference type="GO" id="GO:0004497">
    <property type="term" value="F:monooxygenase activity"/>
    <property type="evidence" value="ECO:0007669"/>
    <property type="project" value="UniProtKB-KW"/>
</dbReference>
<name>A0AAW0J6Y4_QUESU</name>
<keyword evidence="5 10" id="KW-0560">Oxidoreductase</keyword>
<dbReference type="PANTHER" id="PTHR47947">
    <property type="entry name" value="CYTOCHROME P450 82C3-RELATED"/>
    <property type="match status" value="1"/>
</dbReference>
<evidence type="ECO:0000256" key="8">
    <source>
        <dbReference type="ARBA" id="ARBA00023136"/>
    </source>
</evidence>
<evidence type="ECO:0000256" key="4">
    <source>
        <dbReference type="ARBA" id="ARBA00022723"/>
    </source>
</evidence>
<dbReference type="PRINTS" id="PR00463">
    <property type="entry name" value="EP450I"/>
</dbReference>
<dbReference type="InterPro" id="IPR002401">
    <property type="entry name" value="Cyt_P450_E_grp-I"/>
</dbReference>
<organism evidence="11 12">
    <name type="scientific">Quercus suber</name>
    <name type="common">Cork oak</name>
    <dbReference type="NCBI Taxonomy" id="58331"/>
    <lineage>
        <taxon>Eukaryota</taxon>
        <taxon>Viridiplantae</taxon>
        <taxon>Streptophyta</taxon>
        <taxon>Embryophyta</taxon>
        <taxon>Tracheophyta</taxon>
        <taxon>Spermatophyta</taxon>
        <taxon>Magnoliopsida</taxon>
        <taxon>eudicotyledons</taxon>
        <taxon>Gunneridae</taxon>
        <taxon>Pentapetalae</taxon>
        <taxon>rosids</taxon>
        <taxon>fabids</taxon>
        <taxon>Fagales</taxon>
        <taxon>Fagaceae</taxon>
        <taxon>Quercus</taxon>
    </lineage>
</organism>
<proteinExistence type="inferred from homology"/>
<keyword evidence="3 9" id="KW-0349">Heme</keyword>
<dbReference type="GO" id="GO:0016705">
    <property type="term" value="F:oxidoreductase activity, acting on paired donors, with incorporation or reduction of molecular oxygen"/>
    <property type="evidence" value="ECO:0007669"/>
    <property type="project" value="InterPro"/>
</dbReference>
<comment type="caution">
    <text evidence="11">The sequence shown here is derived from an EMBL/GenBank/DDBJ whole genome shotgun (WGS) entry which is preliminary data.</text>
</comment>
<dbReference type="CDD" id="cd20653">
    <property type="entry name" value="CYP81"/>
    <property type="match status" value="1"/>
</dbReference>
<feature type="binding site" description="axial binding residue" evidence="9">
    <location>
        <position position="486"/>
    </location>
    <ligand>
        <name>heme</name>
        <dbReference type="ChEBI" id="CHEBI:30413"/>
    </ligand>
    <ligandPart>
        <name>Fe</name>
        <dbReference type="ChEBI" id="CHEBI:18248"/>
    </ligandPart>
</feature>
<dbReference type="PRINTS" id="PR00385">
    <property type="entry name" value="P450"/>
</dbReference>
<dbReference type="InterPro" id="IPR050651">
    <property type="entry name" value="Plant_Cytochrome_P450_Monoox"/>
</dbReference>
<dbReference type="Proteomes" id="UP000237347">
    <property type="component" value="Unassembled WGS sequence"/>
</dbReference>
<dbReference type="InterPro" id="IPR001128">
    <property type="entry name" value="Cyt_P450"/>
</dbReference>
<comment type="subcellular location">
    <subcellularLocation>
        <location evidence="1">Membrane</location>
    </subcellularLocation>
</comment>
<keyword evidence="7 10" id="KW-0503">Monooxygenase</keyword>
<dbReference type="SUPFAM" id="SSF48264">
    <property type="entry name" value="Cytochrome P450"/>
    <property type="match status" value="1"/>
</dbReference>
<dbReference type="InterPro" id="IPR017972">
    <property type="entry name" value="Cyt_P450_CS"/>
</dbReference>
<evidence type="ECO:0000256" key="10">
    <source>
        <dbReference type="RuleBase" id="RU000461"/>
    </source>
</evidence>
<evidence type="ECO:0000256" key="5">
    <source>
        <dbReference type="ARBA" id="ARBA00023002"/>
    </source>
</evidence>
<accession>A0AAW0J6Y4</accession>
<sequence length="544" mass="61881">MMILKKKMDRFFQNLVDEHKRMRASASSQSVNEVTKMTLIDVMLSLQEIEPEFYTDEIIRSVILLFIKNKKSASTIKKNLPPSPPSLPFIGHLHLFKQPIQRSLQTLSQNYGNILLLRCGSRTVLLVSSPSAAEDCFTTNDVVFANRPRSLANDHFSYNYSIVSVAPYGDLWRNLRRIMTLEILSSSRINAFSSVRQEEIKLLREKLMQSSGKGTRKIDLKSKFVEHSFNVMTMMIAGKRYFGEDVEDEEEAKRIRGVISELVDLCEAANLGDFLPFLQWMDLLGVEKKMVGLMKKMDRFLQELVDENHGAGSEAEVKKLMIHNLLKLRETEPEFYTDEIIKGIIMVLLVAGIDTSSTTLEWAMSLLLNHPTAMERVRAEIDANVGQGRLLDEQDLPKLHYLQNVISETLRLYPPVPLLVPREASKDCVVGNYDVPQGAMLLVNAWAIHRDPKVWVNPTKFMPERFEGWSGEGYRLIPFGAGRRGCPGVALANRVIGLALGTLIQSFEWERIGEEEVDMTEYLGITMRKVKPLEAMCKVREPMP</sequence>
<protein>
    <submittedName>
        <fullName evidence="11">Cytochrome p450 81e8</fullName>
    </submittedName>
</protein>
<evidence type="ECO:0000256" key="7">
    <source>
        <dbReference type="ARBA" id="ARBA00023033"/>
    </source>
</evidence>
<dbReference type="InterPro" id="IPR036396">
    <property type="entry name" value="Cyt_P450_sf"/>
</dbReference>
<comment type="similarity">
    <text evidence="2 10">Belongs to the cytochrome P450 family.</text>
</comment>
<keyword evidence="6 9" id="KW-0408">Iron</keyword>
<evidence type="ECO:0000313" key="12">
    <source>
        <dbReference type="Proteomes" id="UP000237347"/>
    </source>
</evidence>
<dbReference type="AlphaFoldDB" id="A0AAW0J6Y4"/>
<evidence type="ECO:0000256" key="2">
    <source>
        <dbReference type="ARBA" id="ARBA00010617"/>
    </source>
</evidence>
<evidence type="ECO:0000256" key="9">
    <source>
        <dbReference type="PIRSR" id="PIRSR602401-1"/>
    </source>
</evidence>
<reference evidence="11 12" key="1">
    <citation type="journal article" date="2018" name="Sci. Data">
        <title>The draft genome sequence of cork oak.</title>
        <authorList>
            <person name="Ramos A.M."/>
            <person name="Usie A."/>
            <person name="Barbosa P."/>
            <person name="Barros P.M."/>
            <person name="Capote T."/>
            <person name="Chaves I."/>
            <person name="Simoes F."/>
            <person name="Abreu I."/>
            <person name="Carrasquinho I."/>
            <person name="Faro C."/>
            <person name="Guimaraes J.B."/>
            <person name="Mendonca D."/>
            <person name="Nobrega F."/>
            <person name="Rodrigues L."/>
            <person name="Saibo N.J.M."/>
            <person name="Varela M.C."/>
            <person name="Egas C."/>
            <person name="Matos J."/>
            <person name="Miguel C.M."/>
            <person name="Oliveira M.M."/>
            <person name="Ricardo C.P."/>
            <person name="Goncalves S."/>
        </authorList>
    </citation>
    <scope>NUCLEOTIDE SEQUENCE [LARGE SCALE GENOMIC DNA]</scope>
    <source>
        <strain evidence="12">cv. HL8</strain>
    </source>
</reference>
<evidence type="ECO:0000256" key="1">
    <source>
        <dbReference type="ARBA" id="ARBA00004370"/>
    </source>
</evidence>
<dbReference type="FunFam" id="1.10.630.10:FF:000023">
    <property type="entry name" value="Cytochrome P450 family protein"/>
    <property type="match status" value="1"/>
</dbReference>
<evidence type="ECO:0000256" key="3">
    <source>
        <dbReference type="ARBA" id="ARBA00022617"/>
    </source>
</evidence>
<keyword evidence="12" id="KW-1185">Reference proteome</keyword>
<dbReference type="GO" id="GO:0020037">
    <property type="term" value="F:heme binding"/>
    <property type="evidence" value="ECO:0007669"/>
    <property type="project" value="InterPro"/>
</dbReference>